<reference evidence="2" key="2">
    <citation type="submission" date="2015-08" db="UniProtKB">
        <authorList>
            <consortium name="WormBaseParasite"/>
        </authorList>
    </citation>
    <scope>IDENTIFICATION</scope>
</reference>
<evidence type="ECO:0000313" key="2">
    <source>
        <dbReference type="WBParaSite" id="SVE_0799100.1"/>
    </source>
</evidence>
<name>A0A0K0FGI8_STRVS</name>
<reference evidence="1" key="1">
    <citation type="submission" date="2014-07" db="EMBL/GenBank/DDBJ databases">
        <authorList>
            <person name="Martin A.A"/>
            <person name="De Silva N."/>
        </authorList>
    </citation>
    <scope>NUCLEOTIDE SEQUENCE</scope>
</reference>
<keyword evidence="1" id="KW-1185">Reference proteome</keyword>
<dbReference type="AlphaFoldDB" id="A0A0K0FGI8"/>
<protein>
    <submittedName>
        <fullName evidence="2">DUF3109 family protein</fullName>
    </submittedName>
</protein>
<proteinExistence type="predicted"/>
<dbReference type="Proteomes" id="UP000035680">
    <property type="component" value="Unassembled WGS sequence"/>
</dbReference>
<sequence length="86" mass="9911">MGKRRTISFEMLKIDLINAAKIKLPNVMRKCYLFTECSKDCKAKVFTQEDEEFGNALRLCAFYPKRLHFSGYTPSVSLELHALCNS</sequence>
<evidence type="ECO:0000313" key="1">
    <source>
        <dbReference type="Proteomes" id="UP000035680"/>
    </source>
</evidence>
<dbReference type="WBParaSite" id="SVE_0799100.1">
    <property type="protein sequence ID" value="SVE_0799100.1"/>
    <property type="gene ID" value="SVE_0799100"/>
</dbReference>
<accession>A0A0K0FGI8</accession>
<organism evidence="1 2">
    <name type="scientific">Strongyloides venezuelensis</name>
    <name type="common">Threadworm</name>
    <dbReference type="NCBI Taxonomy" id="75913"/>
    <lineage>
        <taxon>Eukaryota</taxon>
        <taxon>Metazoa</taxon>
        <taxon>Ecdysozoa</taxon>
        <taxon>Nematoda</taxon>
        <taxon>Chromadorea</taxon>
        <taxon>Rhabditida</taxon>
        <taxon>Tylenchina</taxon>
        <taxon>Panagrolaimomorpha</taxon>
        <taxon>Strongyloidoidea</taxon>
        <taxon>Strongyloididae</taxon>
        <taxon>Strongyloides</taxon>
    </lineage>
</organism>